<feature type="transmembrane region" description="Helical" evidence="14">
    <location>
        <begin position="517"/>
        <end position="538"/>
    </location>
</feature>
<comment type="caution">
    <text evidence="16">The sequence shown here is derived from an EMBL/GenBank/DDBJ whole genome shotgun (WGS) entry which is preliminary data.</text>
</comment>
<dbReference type="PANTHER" id="PTHR11851">
    <property type="entry name" value="METALLOPROTEASE"/>
    <property type="match status" value="1"/>
</dbReference>
<evidence type="ECO:0000256" key="11">
    <source>
        <dbReference type="ARBA" id="ARBA00023128"/>
    </source>
</evidence>
<evidence type="ECO:0000313" key="17">
    <source>
        <dbReference type="Proteomes" id="UP000646827"/>
    </source>
</evidence>
<evidence type="ECO:0000256" key="14">
    <source>
        <dbReference type="SAM" id="Phobius"/>
    </source>
</evidence>
<evidence type="ECO:0000256" key="12">
    <source>
        <dbReference type="ARBA" id="ARBA00031018"/>
    </source>
</evidence>
<sequence>MASRLLSNTLQTRAGLGKQLARPLATVAKQGFATRTTVLPNGFTIATEENPSAGAATVGVWVEAGSRLETQQTHGVANLLEHATVQSKNASLEKLGGVTTSATLKEQTFFATTTLGSNVSESVEILGDAVQSNQINDATLDQARASVLKQQEAAKNNEALTVFEHLYATAFMGESLGRPVEGYKEIVESFTAKDLAAFQKENYVPNRMVLVGSGDVNHDALVRDAEKVFGGLETGAEAVYDKPAFTGSEVRIRDDTLPRAHIAYAVEGAPYLSSDYFNLLVMQQIIGSYDRTLTGGNNLTSRLSAVVSQNHLADSFVSFNKGYKDTGLFGIYFASQNRPQLDDFIHFFQKEWNRLSTTVTPSEVEIAKRQVTSNLLLKLDSTSAVAQDIGNQVLASGKRLSPAELKDTLNKITVKDIYATGNKYIWDQELAAVGLGPVEAMTDYGRVRGNMAYNSIFASGLQSIPLVTVFYFPILLFYSRKHWYNVIIAFIINVLSFWISILGLADGLEQNEKQFQHPWLTLGTSVVACINVLIPLAADFLASCHDNSAVRVLVFPLLFTGFWMAVCGRLTGFGDGLTYSNNILNSFPDIVQGVSWVVGRPGIDFVLTLFATVLQELDCGLSSLLLLSNEPLLNDHIDDNVDIDEEQVRGTVLHSKKSCLLLHPATYYTALLIVLSIFGGGLISIRPGSFFQIAYPDYVPKTVPVGCVIGSGGINDKLQNNHDHWFNRTSKLVESGAKLVVWSEETVITNGYEQESALITRALRYAEKNNIYLAITYENHINNDLTENKMVVLSPNFEVKIDYKKAHPVPIVEPSTPGKPKLQSFDTPEFGRIGGAICFDYNFPWFIRQASENNVDVMLQPSWTWGPIGAYHSKSNSLRAVENGFTMLRCGSIGESGIYEPTMNGIFNQRVATITDSEYLFHLPIQKRRKTLYGYTGDIFGFACLGIGLLLAFYLIYHTTMKYPYGGQIQV</sequence>
<keyword evidence="10" id="KW-0482">Metalloprotease</keyword>
<dbReference type="InterPro" id="IPR011765">
    <property type="entry name" value="Pept_M16_N"/>
</dbReference>
<dbReference type="Pfam" id="PF00675">
    <property type="entry name" value="Peptidase_M16"/>
    <property type="match status" value="1"/>
</dbReference>
<dbReference type="InterPro" id="IPR050361">
    <property type="entry name" value="MPP/UQCRC_Complex"/>
</dbReference>
<comment type="cofactor">
    <cofactor evidence="2">
        <name>Zn(2+)</name>
        <dbReference type="ChEBI" id="CHEBI:29105"/>
    </cofactor>
</comment>
<keyword evidence="11" id="KW-0496">Mitochondrion</keyword>
<evidence type="ECO:0000256" key="6">
    <source>
        <dbReference type="ARBA" id="ARBA00022670"/>
    </source>
</evidence>
<dbReference type="EC" id="3.4.24.64" evidence="5"/>
<feature type="transmembrane region" description="Helical" evidence="14">
    <location>
        <begin position="550"/>
        <end position="571"/>
    </location>
</feature>
<dbReference type="InterPro" id="IPR011249">
    <property type="entry name" value="Metalloenz_LuxS/M16"/>
</dbReference>
<keyword evidence="6" id="KW-0645">Protease</keyword>
<evidence type="ECO:0000256" key="5">
    <source>
        <dbReference type="ARBA" id="ARBA00012299"/>
    </source>
</evidence>
<gene>
    <name evidence="16" type="ORF">INT45_014232</name>
</gene>
<evidence type="ECO:0000256" key="4">
    <source>
        <dbReference type="ARBA" id="ARBA00007261"/>
    </source>
</evidence>
<evidence type="ECO:0000256" key="9">
    <source>
        <dbReference type="ARBA" id="ARBA00022833"/>
    </source>
</evidence>
<reference evidence="16 17" key="1">
    <citation type="submission" date="2020-12" db="EMBL/GenBank/DDBJ databases">
        <title>Metabolic potential, ecology and presence of endohyphal bacteria is reflected in genomic diversity of Mucoromycotina.</title>
        <authorList>
            <person name="Muszewska A."/>
            <person name="Okrasinska A."/>
            <person name="Steczkiewicz K."/>
            <person name="Drgas O."/>
            <person name="Orlowska M."/>
            <person name="Perlinska-Lenart U."/>
            <person name="Aleksandrzak-Piekarczyk T."/>
            <person name="Szatraj K."/>
            <person name="Zielenkiewicz U."/>
            <person name="Pilsyk S."/>
            <person name="Malc E."/>
            <person name="Mieczkowski P."/>
            <person name="Kruszewska J.S."/>
            <person name="Biernat P."/>
            <person name="Pawlowska J."/>
        </authorList>
    </citation>
    <scope>NUCLEOTIDE SEQUENCE [LARGE SCALE GENOMIC DNA]</scope>
    <source>
        <strain evidence="16 17">CBS 142.35</strain>
    </source>
</reference>
<dbReference type="Gene3D" id="3.60.110.10">
    <property type="entry name" value="Carbon-nitrogen hydrolase"/>
    <property type="match status" value="1"/>
</dbReference>
<evidence type="ECO:0000313" key="16">
    <source>
        <dbReference type="EMBL" id="KAG2226488.1"/>
    </source>
</evidence>
<organism evidence="16 17">
    <name type="scientific">Circinella minor</name>
    <dbReference type="NCBI Taxonomy" id="1195481"/>
    <lineage>
        <taxon>Eukaryota</taxon>
        <taxon>Fungi</taxon>
        <taxon>Fungi incertae sedis</taxon>
        <taxon>Mucoromycota</taxon>
        <taxon>Mucoromycotina</taxon>
        <taxon>Mucoromycetes</taxon>
        <taxon>Mucorales</taxon>
        <taxon>Lichtheimiaceae</taxon>
        <taxon>Circinella</taxon>
    </lineage>
</organism>
<comment type="similarity">
    <text evidence="4">Belongs to the peptidase M16 family.</text>
</comment>
<dbReference type="AlphaFoldDB" id="A0A8H7SDH2"/>
<keyword evidence="14" id="KW-0472">Membrane</keyword>
<dbReference type="EMBL" id="JAEPRB010000016">
    <property type="protein sequence ID" value="KAG2226488.1"/>
    <property type="molecule type" value="Genomic_DNA"/>
</dbReference>
<feature type="transmembrane region" description="Helical" evidence="14">
    <location>
        <begin position="456"/>
        <end position="476"/>
    </location>
</feature>
<evidence type="ECO:0000256" key="2">
    <source>
        <dbReference type="ARBA" id="ARBA00001947"/>
    </source>
</evidence>
<comment type="catalytic activity">
    <reaction evidence="1">
        <text>Release of N-terminal transit peptides from precursor proteins imported into the mitochondrion, typically with Arg in position P2.</text>
        <dbReference type="EC" id="3.4.24.64"/>
    </reaction>
</comment>
<dbReference type="GO" id="GO:0004222">
    <property type="term" value="F:metalloendopeptidase activity"/>
    <property type="evidence" value="ECO:0007669"/>
    <property type="project" value="UniProtKB-EC"/>
</dbReference>
<dbReference type="GO" id="GO:0046872">
    <property type="term" value="F:metal ion binding"/>
    <property type="evidence" value="ECO:0007669"/>
    <property type="project" value="UniProtKB-KW"/>
</dbReference>
<dbReference type="Pfam" id="PF05193">
    <property type="entry name" value="Peptidase_M16_C"/>
    <property type="match status" value="1"/>
</dbReference>
<dbReference type="GO" id="GO:0005739">
    <property type="term" value="C:mitochondrion"/>
    <property type="evidence" value="ECO:0007669"/>
    <property type="project" value="UniProtKB-SubCell"/>
</dbReference>
<keyword evidence="9" id="KW-0862">Zinc</keyword>
<keyword evidence="14" id="KW-0812">Transmembrane</keyword>
<dbReference type="OrthoDB" id="10251424at2759"/>
<keyword evidence="17" id="KW-1185">Reference proteome</keyword>
<keyword evidence="8" id="KW-0378">Hydrolase</keyword>
<proteinExistence type="inferred from homology"/>
<evidence type="ECO:0000256" key="1">
    <source>
        <dbReference type="ARBA" id="ARBA00001098"/>
    </source>
</evidence>
<accession>A0A8H7SDH2</accession>
<evidence type="ECO:0000259" key="15">
    <source>
        <dbReference type="PROSITE" id="PS50263"/>
    </source>
</evidence>
<dbReference type="Proteomes" id="UP000646827">
    <property type="component" value="Unassembled WGS sequence"/>
</dbReference>
<feature type="transmembrane region" description="Helical" evidence="14">
    <location>
        <begin position="932"/>
        <end position="957"/>
    </location>
</feature>
<evidence type="ECO:0000256" key="8">
    <source>
        <dbReference type="ARBA" id="ARBA00022801"/>
    </source>
</evidence>
<dbReference type="FunFam" id="3.30.830.10:FF:000001">
    <property type="entry name" value="Mitochondrial-processing peptidase subunit beta, mitochondrial"/>
    <property type="match status" value="1"/>
</dbReference>
<dbReference type="Pfam" id="PF00795">
    <property type="entry name" value="CN_hydrolase"/>
    <property type="match status" value="1"/>
</dbReference>
<dbReference type="SUPFAM" id="SSF63411">
    <property type="entry name" value="LuxS/MPP-like metallohydrolase"/>
    <property type="match status" value="2"/>
</dbReference>
<keyword evidence="14" id="KW-1133">Transmembrane helix</keyword>
<dbReference type="GO" id="GO:0006627">
    <property type="term" value="P:protein processing involved in protein targeting to mitochondrion"/>
    <property type="evidence" value="ECO:0007669"/>
    <property type="project" value="TreeGrafter"/>
</dbReference>
<feature type="domain" description="CN hydrolase" evidence="15">
    <location>
        <begin position="703"/>
        <end position="941"/>
    </location>
</feature>
<evidence type="ECO:0000256" key="10">
    <source>
        <dbReference type="ARBA" id="ARBA00023049"/>
    </source>
</evidence>
<comment type="function">
    <text evidence="13">Catalytic subunit of the essential mitochondrial processing protease (MPP), which cleaves the mitochondrial sequence off newly imported precursors proteins. Preferentially, cleaves after an arginine at position P2.</text>
</comment>
<comment type="subcellular location">
    <subcellularLocation>
        <location evidence="3">Mitochondrion</location>
    </subcellularLocation>
</comment>
<dbReference type="PROSITE" id="PS50263">
    <property type="entry name" value="CN_HYDROLASE"/>
    <property type="match status" value="1"/>
</dbReference>
<keyword evidence="7" id="KW-0479">Metal-binding</keyword>
<feature type="transmembrane region" description="Helical" evidence="14">
    <location>
        <begin position="665"/>
        <end position="685"/>
    </location>
</feature>
<dbReference type="Gene3D" id="3.30.830.10">
    <property type="entry name" value="Metalloenzyme, LuxS/M16 peptidase-like"/>
    <property type="match status" value="2"/>
</dbReference>
<dbReference type="InterPro" id="IPR036526">
    <property type="entry name" value="C-N_Hydrolase_sf"/>
</dbReference>
<dbReference type="InterPro" id="IPR003010">
    <property type="entry name" value="C-N_Hydrolase"/>
</dbReference>
<name>A0A8H7SDH2_9FUNG</name>
<dbReference type="PANTHER" id="PTHR11851:SF149">
    <property type="entry name" value="GH01077P"/>
    <property type="match status" value="1"/>
</dbReference>
<dbReference type="InterPro" id="IPR007863">
    <property type="entry name" value="Peptidase_M16_C"/>
</dbReference>
<dbReference type="SUPFAM" id="SSF56317">
    <property type="entry name" value="Carbon-nitrogen hydrolase"/>
    <property type="match status" value="1"/>
</dbReference>
<protein>
    <recommendedName>
        <fullName evidence="5">mitochondrial processing peptidase</fullName>
        <ecNumber evidence="5">3.4.24.64</ecNumber>
    </recommendedName>
    <alternativeName>
        <fullName evidence="12">Beta-MPP</fullName>
    </alternativeName>
</protein>
<evidence type="ECO:0000256" key="13">
    <source>
        <dbReference type="ARBA" id="ARBA00045757"/>
    </source>
</evidence>
<evidence type="ECO:0000256" key="3">
    <source>
        <dbReference type="ARBA" id="ARBA00004173"/>
    </source>
</evidence>
<evidence type="ECO:0000256" key="7">
    <source>
        <dbReference type="ARBA" id="ARBA00022723"/>
    </source>
</evidence>
<feature type="transmembrane region" description="Helical" evidence="14">
    <location>
        <begin position="483"/>
        <end position="505"/>
    </location>
</feature>